<gene>
    <name evidence="1" type="ORF">M5X16_17575</name>
    <name evidence="2" type="ORF">PC41400_25050</name>
</gene>
<evidence type="ECO:0000313" key="4">
    <source>
        <dbReference type="Proteomes" id="UP001527202"/>
    </source>
</evidence>
<keyword evidence="4" id="KW-1185">Reference proteome</keyword>
<dbReference type="AlphaFoldDB" id="A0A410X2E4"/>
<evidence type="ECO:0000313" key="2">
    <source>
        <dbReference type="EMBL" id="QAV20771.1"/>
    </source>
</evidence>
<evidence type="ECO:0000313" key="3">
    <source>
        <dbReference type="Proteomes" id="UP000288943"/>
    </source>
</evidence>
<accession>A0A410X2E4</accession>
<reference evidence="2 3" key="1">
    <citation type="submission" date="2018-01" db="EMBL/GenBank/DDBJ databases">
        <title>The whole genome sequencing and assembly of Paenibacillus chitinolyticus KCCM 41400 strain.</title>
        <authorList>
            <person name="Kim J.-Y."/>
            <person name="Park M.-K."/>
            <person name="Lee Y.-J."/>
            <person name="Yi H."/>
            <person name="Bahn Y.-S."/>
            <person name="Kim J.F."/>
            <person name="Lee D.-W."/>
        </authorList>
    </citation>
    <scope>NUCLEOTIDE SEQUENCE [LARGE SCALE GENOMIC DNA]</scope>
    <source>
        <strain evidence="2 3">KCCM 41400</strain>
    </source>
</reference>
<dbReference type="EMBL" id="CP026520">
    <property type="protein sequence ID" value="QAV20771.1"/>
    <property type="molecule type" value="Genomic_DNA"/>
</dbReference>
<reference evidence="1 4" key="2">
    <citation type="submission" date="2022-05" db="EMBL/GenBank/DDBJ databases">
        <title>Genome Sequencing of Bee-Associated Microbes.</title>
        <authorList>
            <person name="Dunlap C."/>
        </authorList>
    </citation>
    <scope>NUCLEOTIDE SEQUENCE [LARGE SCALE GENOMIC DNA]</scope>
    <source>
        <strain evidence="1 4">NRRL B-23120</strain>
    </source>
</reference>
<dbReference type="RefSeq" id="WP_042230642.1">
    <property type="nucleotide sequence ID" value="NZ_CP026520.1"/>
</dbReference>
<dbReference type="GeneID" id="95378063"/>
<name>A0A410X2E4_9BACL</name>
<sequence length="117" mass="13404">MSIYYFDAYEFGPYDSRYIQSFDLVFQNIAQRHFDVLIQGYQGQSRFLLGLYHLDPAPLPGSIAHLPTVYNHNQPFTLHIHTNLTNPYPLAMTMYAKNEGVLVATFTTNDLTVSDPL</sequence>
<dbReference type="Proteomes" id="UP000288943">
    <property type="component" value="Chromosome"/>
</dbReference>
<dbReference type="OrthoDB" id="2659446at2"/>
<dbReference type="Proteomes" id="UP001527202">
    <property type="component" value="Unassembled WGS sequence"/>
</dbReference>
<dbReference type="KEGG" id="pchi:PC41400_25050"/>
<protein>
    <submittedName>
        <fullName evidence="2">Uncharacterized protein</fullName>
    </submittedName>
</protein>
<dbReference type="EMBL" id="JAMDMJ010000022">
    <property type="protein sequence ID" value="MCY9597575.1"/>
    <property type="molecule type" value="Genomic_DNA"/>
</dbReference>
<proteinExistence type="predicted"/>
<evidence type="ECO:0000313" key="1">
    <source>
        <dbReference type="EMBL" id="MCY9597575.1"/>
    </source>
</evidence>
<organism evidence="2 3">
    <name type="scientific">Paenibacillus chitinolyticus</name>
    <dbReference type="NCBI Taxonomy" id="79263"/>
    <lineage>
        <taxon>Bacteria</taxon>
        <taxon>Bacillati</taxon>
        <taxon>Bacillota</taxon>
        <taxon>Bacilli</taxon>
        <taxon>Bacillales</taxon>
        <taxon>Paenibacillaceae</taxon>
        <taxon>Paenibacillus</taxon>
    </lineage>
</organism>